<sequence>MREEIEINCDLGEGMPSDAAMMPYLGSCNIACGEHAGDDETIAATVKLAMNHGVKVGAHPSYPDRKNFGRLPLDIPFEELQSSLRNQIHRVKAIATTQKASLHHIKLHGALYLESLSNSFLAENLIDFLQREFPEQQIYAPFGSAIERAASARSVRIVHEVFADRRYLSASQLLERIHPEAVLTNLAEIGEQVALFINKKQVKTVNGRFHPINAETICIHGDHPQAVAIAKLVAGITKPMQRP</sequence>
<dbReference type="OrthoDB" id="9773478at2"/>
<organism evidence="1 2">
    <name type="scientific">Cyclobacterium xiamenense</name>
    <dbReference type="NCBI Taxonomy" id="1297121"/>
    <lineage>
        <taxon>Bacteria</taxon>
        <taxon>Pseudomonadati</taxon>
        <taxon>Bacteroidota</taxon>
        <taxon>Cytophagia</taxon>
        <taxon>Cytophagales</taxon>
        <taxon>Cyclobacteriaceae</taxon>
        <taxon>Cyclobacterium</taxon>
    </lineage>
</organism>
<dbReference type="InterPro" id="IPR011330">
    <property type="entry name" value="Glyco_hydro/deAcase_b/a-brl"/>
</dbReference>
<dbReference type="Gene3D" id="3.20.20.370">
    <property type="entry name" value="Glycoside hydrolase/deacetylase"/>
    <property type="match status" value="1"/>
</dbReference>
<protein>
    <submittedName>
        <fullName evidence="1">UPF0271 protein</fullName>
    </submittedName>
</protein>
<proteinExistence type="predicted"/>
<dbReference type="SUPFAM" id="SSF88713">
    <property type="entry name" value="Glycoside hydrolase/deacetylase"/>
    <property type="match status" value="1"/>
</dbReference>
<dbReference type="PANTHER" id="PTHR30292">
    <property type="entry name" value="UNCHARACTERIZED PROTEIN YBGL-RELATED"/>
    <property type="match status" value="1"/>
</dbReference>
<gene>
    <name evidence="1" type="ORF">SAMN05192553_101830</name>
</gene>
<reference evidence="2" key="1">
    <citation type="submission" date="2016-10" db="EMBL/GenBank/DDBJ databases">
        <authorList>
            <person name="Varghese N."/>
            <person name="Submissions S."/>
        </authorList>
    </citation>
    <scope>NUCLEOTIDE SEQUENCE [LARGE SCALE GENOMIC DNA]</scope>
    <source>
        <strain evidence="2">IBRC-M 10761</strain>
    </source>
</reference>
<dbReference type="STRING" id="1416801.SAMN05192553_101830"/>
<dbReference type="CDD" id="cd10801">
    <property type="entry name" value="LamB_YcsF_like_1"/>
    <property type="match status" value="1"/>
</dbReference>
<accession>A0A1H6UTB9</accession>
<dbReference type="RefSeq" id="WP_092169757.1">
    <property type="nucleotide sequence ID" value="NZ_FNZH01000001.1"/>
</dbReference>
<dbReference type="Pfam" id="PF03746">
    <property type="entry name" value="LamB_YcsF"/>
    <property type="match status" value="1"/>
</dbReference>
<dbReference type="AlphaFoldDB" id="A0A1H6UTB9"/>
<evidence type="ECO:0000313" key="1">
    <source>
        <dbReference type="EMBL" id="SEI91550.1"/>
    </source>
</evidence>
<evidence type="ECO:0000313" key="2">
    <source>
        <dbReference type="Proteomes" id="UP000199403"/>
    </source>
</evidence>
<dbReference type="InterPro" id="IPR005501">
    <property type="entry name" value="LamB/YcsF/PxpA-like"/>
</dbReference>
<dbReference type="Proteomes" id="UP000199403">
    <property type="component" value="Unassembled WGS sequence"/>
</dbReference>
<dbReference type="GO" id="GO:0005975">
    <property type="term" value="P:carbohydrate metabolic process"/>
    <property type="evidence" value="ECO:0007669"/>
    <property type="project" value="InterPro"/>
</dbReference>
<dbReference type="EMBL" id="FNZH01000001">
    <property type="protein sequence ID" value="SEI91550.1"/>
    <property type="molecule type" value="Genomic_DNA"/>
</dbReference>
<name>A0A1H6UTB9_9BACT</name>
<dbReference type="PANTHER" id="PTHR30292:SF0">
    <property type="entry name" value="5-OXOPROLINASE SUBUNIT A"/>
    <property type="match status" value="1"/>
</dbReference>
<keyword evidence="2" id="KW-1185">Reference proteome</keyword>